<keyword evidence="2" id="KW-1185">Reference proteome</keyword>
<reference evidence="1 2" key="1">
    <citation type="submission" date="2016-07" db="EMBL/GenBank/DDBJ databases">
        <title>Draft genome of Streptomyces diastatochromogenes.</title>
        <authorList>
            <person name="Podduturi R."/>
            <person name="Lukassen M.B."/>
            <person name="Clausen N."/>
            <person name="Nielsen J.L."/>
            <person name="Jorgensen N.O."/>
        </authorList>
    </citation>
    <scope>NUCLEOTIDE SEQUENCE [LARGE SCALE GENOMIC DNA]</scope>
    <source>
        <strain evidence="1 2">DSM 40608</strain>
    </source>
</reference>
<dbReference type="RefSeq" id="WP_167444134.1">
    <property type="nucleotide sequence ID" value="NZ_MCGQ01000010.1"/>
</dbReference>
<dbReference type="Proteomes" id="UP000215483">
    <property type="component" value="Unassembled WGS sequence"/>
</dbReference>
<sequence>MDDREPDLEVERLLHADLGVLLGGEDLSVRPSAVLDVWRIPDDAKEALSVYGLPAVPADDSFVRVGASFQPGKEPAYAGHGTEGYVIGSCGDVSIVADVSVGSVYAVPEVREMVPALSHLHPDGVPDALINSRVVDLVDFSWRWYWLAPLLVEQRDLADQAEMDAWRSGGPDVDFHAPYRRLCSKVRDSFRAKDRAATSTDDSMWSVMIDGFE</sequence>
<accession>A0A233SM76</accession>
<evidence type="ECO:0000313" key="1">
    <source>
        <dbReference type="EMBL" id="OXY96689.1"/>
    </source>
</evidence>
<dbReference type="EMBL" id="MCGQ01000010">
    <property type="protein sequence ID" value="OXY96689.1"/>
    <property type="molecule type" value="Genomic_DNA"/>
</dbReference>
<dbReference type="AlphaFoldDB" id="A0A233SM76"/>
<evidence type="ECO:0000313" key="2">
    <source>
        <dbReference type="Proteomes" id="UP000215483"/>
    </source>
</evidence>
<dbReference type="Pfam" id="PF14435">
    <property type="entry name" value="SUKH-4"/>
    <property type="match status" value="1"/>
</dbReference>
<name>A0A233SM76_STRDA</name>
<comment type="caution">
    <text evidence="1">The sequence shown here is derived from an EMBL/GenBank/DDBJ whole genome shotgun (WGS) entry which is preliminary data.</text>
</comment>
<proteinExistence type="predicted"/>
<organism evidence="1 2">
    <name type="scientific">Streptomyces diastatochromogenes</name>
    <dbReference type="NCBI Taxonomy" id="42236"/>
    <lineage>
        <taxon>Bacteria</taxon>
        <taxon>Bacillati</taxon>
        <taxon>Actinomycetota</taxon>
        <taxon>Actinomycetes</taxon>
        <taxon>Kitasatosporales</taxon>
        <taxon>Streptomycetaceae</taxon>
        <taxon>Streptomyces</taxon>
    </lineage>
</organism>
<dbReference type="InterPro" id="IPR025851">
    <property type="entry name" value="SUKH-4"/>
</dbReference>
<evidence type="ECO:0008006" key="3">
    <source>
        <dbReference type="Google" id="ProtNLM"/>
    </source>
</evidence>
<gene>
    <name evidence="1" type="ORF">BEK98_10730</name>
</gene>
<protein>
    <recommendedName>
        <fullName evidence="3">SUKH-4 immunity protein</fullName>
    </recommendedName>
</protein>